<dbReference type="HOGENOM" id="CLU_1992216_0_0_1"/>
<dbReference type="EMBL" id="KI963929">
    <property type="protein sequence ID" value="EUC49742.1"/>
    <property type="molecule type" value="Genomic_DNA"/>
</dbReference>
<keyword evidence="2" id="KW-1185">Reference proteome</keyword>
<name>W6ZD71_COCMI</name>
<dbReference type="RefSeq" id="XP_007683747.1">
    <property type="nucleotide sequence ID" value="XM_007685557.1"/>
</dbReference>
<proteinExistence type="predicted"/>
<accession>W6ZD71</accession>
<dbReference type="AlphaFoldDB" id="W6ZD71"/>
<evidence type="ECO:0000313" key="2">
    <source>
        <dbReference type="Proteomes" id="UP000054032"/>
    </source>
</evidence>
<organism evidence="1 2">
    <name type="scientific">Bipolaris oryzae ATCC 44560</name>
    <dbReference type="NCBI Taxonomy" id="930090"/>
    <lineage>
        <taxon>Eukaryota</taxon>
        <taxon>Fungi</taxon>
        <taxon>Dikarya</taxon>
        <taxon>Ascomycota</taxon>
        <taxon>Pezizomycotina</taxon>
        <taxon>Dothideomycetes</taxon>
        <taxon>Pleosporomycetidae</taxon>
        <taxon>Pleosporales</taxon>
        <taxon>Pleosporineae</taxon>
        <taxon>Pleosporaceae</taxon>
        <taxon>Bipolaris</taxon>
    </lineage>
</organism>
<dbReference type="GeneID" id="19120311"/>
<dbReference type="OrthoDB" id="10564193at2759"/>
<dbReference type="Proteomes" id="UP000054032">
    <property type="component" value="Unassembled WGS sequence"/>
</dbReference>
<reference evidence="1 2" key="1">
    <citation type="journal article" date="2013" name="PLoS Genet.">
        <title>Comparative genome structure, secondary metabolite, and effector coding capacity across Cochliobolus pathogens.</title>
        <authorList>
            <person name="Condon B.J."/>
            <person name="Leng Y."/>
            <person name="Wu D."/>
            <person name="Bushley K.E."/>
            <person name="Ohm R.A."/>
            <person name="Otillar R."/>
            <person name="Martin J."/>
            <person name="Schackwitz W."/>
            <person name="Grimwood J."/>
            <person name="MohdZainudin N."/>
            <person name="Xue C."/>
            <person name="Wang R."/>
            <person name="Manning V.A."/>
            <person name="Dhillon B."/>
            <person name="Tu Z.J."/>
            <person name="Steffenson B.J."/>
            <person name="Salamov A."/>
            <person name="Sun H."/>
            <person name="Lowry S."/>
            <person name="LaButti K."/>
            <person name="Han J."/>
            <person name="Copeland A."/>
            <person name="Lindquist E."/>
            <person name="Barry K."/>
            <person name="Schmutz J."/>
            <person name="Baker S.E."/>
            <person name="Ciuffetti L.M."/>
            <person name="Grigoriev I.V."/>
            <person name="Zhong S."/>
            <person name="Turgeon B.G."/>
        </authorList>
    </citation>
    <scope>NUCLEOTIDE SEQUENCE [LARGE SCALE GENOMIC DNA]</scope>
    <source>
        <strain evidence="1 2">ATCC 44560</strain>
    </source>
</reference>
<dbReference type="KEGG" id="bor:COCMIDRAFT_22719"/>
<gene>
    <name evidence="1" type="ORF">COCMIDRAFT_22719</name>
</gene>
<protein>
    <submittedName>
        <fullName evidence="1">Uncharacterized protein</fullName>
    </submittedName>
</protein>
<evidence type="ECO:0000313" key="1">
    <source>
        <dbReference type="EMBL" id="EUC49742.1"/>
    </source>
</evidence>
<sequence>MVVISGHGRRQIDIRNGQIYEYTLMISSFNETENVNDKDSKALGTRALDWHITTNILSHVSCDVIQILDCCYCRGTSESGIETLVATMESADNKETDTSFLNALITTLRKLSASPFTIADFYERM</sequence>